<dbReference type="Proteomes" id="UP001596098">
    <property type="component" value="Unassembled WGS sequence"/>
</dbReference>
<dbReference type="RefSeq" id="WP_164878740.1">
    <property type="nucleotide sequence ID" value="NZ_CP034929.1"/>
</dbReference>
<evidence type="ECO:0008006" key="4">
    <source>
        <dbReference type="Google" id="ProtNLM"/>
    </source>
</evidence>
<reference evidence="3" key="1">
    <citation type="journal article" date="2019" name="Int. J. Syst. Evol. Microbiol.">
        <title>The Global Catalogue of Microorganisms (GCM) 10K type strain sequencing project: providing services to taxonomists for standard genome sequencing and annotation.</title>
        <authorList>
            <consortium name="The Broad Institute Genomics Platform"/>
            <consortium name="The Broad Institute Genome Sequencing Center for Infectious Disease"/>
            <person name="Wu L."/>
            <person name="Ma J."/>
        </authorList>
    </citation>
    <scope>NUCLEOTIDE SEQUENCE [LARGE SCALE GENOMIC DNA]</scope>
    <source>
        <strain evidence="3">DFY28</strain>
    </source>
</reference>
<evidence type="ECO:0000313" key="2">
    <source>
        <dbReference type="EMBL" id="MFC6154914.1"/>
    </source>
</evidence>
<keyword evidence="1" id="KW-1133">Transmembrane helix</keyword>
<keyword evidence="3" id="KW-1185">Reference proteome</keyword>
<evidence type="ECO:0000256" key="1">
    <source>
        <dbReference type="SAM" id="Phobius"/>
    </source>
</evidence>
<organism evidence="2 3">
    <name type="scientific">Nocardioides yefusunii</name>
    <dbReference type="NCBI Taxonomy" id="2500546"/>
    <lineage>
        <taxon>Bacteria</taxon>
        <taxon>Bacillati</taxon>
        <taxon>Actinomycetota</taxon>
        <taxon>Actinomycetes</taxon>
        <taxon>Propionibacteriales</taxon>
        <taxon>Nocardioidaceae</taxon>
        <taxon>Nocardioides</taxon>
    </lineage>
</organism>
<keyword evidence="1" id="KW-0472">Membrane</keyword>
<evidence type="ECO:0000313" key="3">
    <source>
        <dbReference type="Proteomes" id="UP001596098"/>
    </source>
</evidence>
<sequence>MSVDISPPVRKGSPADRLVERAGGHPVLVELYKLASIMVGAVVFAIGLEGFLLPNNL</sequence>
<proteinExistence type="predicted"/>
<gene>
    <name evidence="2" type="ORF">ACFPWU_14705</name>
</gene>
<name>A0ABW1R2E9_9ACTN</name>
<feature type="transmembrane region" description="Helical" evidence="1">
    <location>
        <begin position="34"/>
        <end position="53"/>
    </location>
</feature>
<protein>
    <recommendedName>
        <fullName evidence="4">DoxX family protein</fullName>
    </recommendedName>
</protein>
<comment type="caution">
    <text evidence="2">The sequence shown here is derived from an EMBL/GenBank/DDBJ whole genome shotgun (WGS) entry which is preliminary data.</text>
</comment>
<accession>A0ABW1R2E9</accession>
<keyword evidence="1" id="KW-0812">Transmembrane</keyword>
<dbReference type="EMBL" id="JBHSQI010000009">
    <property type="protein sequence ID" value="MFC6154914.1"/>
    <property type="molecule type" value="Genomic_DNA"/>
</dbReference>